<dbReference type="SUPFAM" id="SSF53474">
    <property type="entry name" value="alpha/beta-Hydrolases"/>
    <property type="match status" value="1"/>
</dbReference>
<dbReference type="Gene3D" id="3.40.50.1820">
    <property type="entry name" value="alpha/beta hydrolase"/>
    <property type="match status" value="1"/>
</dbReference>
<reference evidence="2 3" key="1">
    <citation type="submission" date="2016-11" db="EMBL/GenBank/DDBJ databases">
        <authorList>
            <person name="Jaros S."/>
            <person name="Januszkiewicz K."/>
            <person name="Wedrychowicz H."/>
        </authorList>
    </citation>
    <scope>NUCLEOTIDE SEQUENCE [LARGE SCALE GENOMIC DNA]</scope>
    <source>
        <strain evidence="2 3">DSM 16010</strain>
    </source>
</reference>
<sequence>MIYYEEVYNGDYRITAKLFRPAAPVVAVQILHGMAEHMGRYDEFCTWLMANDILVIIHDHRGHGAEAENPGHFASFDDLTEDALMVRTLIPEHLKTFITGHSMGSIAARRLLAESVYDGGIIIGTGSKKGLSNALLSRLMNGAKHFIPEVRGDCLTRLAFFGYDGHFPEKAHNRWLCSDMEVVRDFNADRFCGHNMTFNALAEIVKNIRVVDGAGILERYQPDIPVLLIGGKEDPFSGFGEDVRALGKKMARHTDSVTVQLYEKSRHEVLHEKNREQVYQKLLEWVMSHVDQ</sequence>
<keyword evidence="2" id="KW-0378">Hydrolase</keyword>
<dbReference type="OrthoDB" id="9806902at2"/>
<dbReference type="InterPro" id="IPR051044">
    <property type="entry name" value="MAG_DAG_Lipase"/>
</dbReference>
<feature type="domain" description="Serine aminopeptidase S33" evidence="1">
    <location>
        <begin position="25"/>
        <end position="274"/>
    </location>
</feature>
<name>A0A1M7C0R6_9BACL</name>
<dbReference type="STRING" id="1123231.SAMN02745189_00648"/>
<proteinExistence type="predicted"/>
<dbReference type="EMBL" id="FRCF01000002">
    <property type="protein sequence ID" value="SHL60723.1"/>
    <property type="molecule type" value="Genomic_DNA"/>
</dbReference>
<evidence type="ECO:0000313" key="2">
    <source>
        <dbReference type="EMBL" id="SHL60723.1"/>
    </source>
</evidence>
<organism evidence="2 3">
    <name type="scientific">Lacicoccus alkaliphilus DSM 16010</name>
    <dbReference type="NCBI Taxonomy" id="1123231"/>
    <lineage>
        <taxon>Bacteria</taxon>
        <taxon>Bacillati</taxon>
        <taxon>Bacillota</taxon>
        <taxon>Bacilli</taxon>
        <taxon>Bacillales</taxon>
        <taxon>Salinicoccaceae</taxon>
        <taxon>Lacicoccus</taxon>
    </lineage>
</organism>
<gene>
    <name evidence="2" type="ORF">SAMN02745189_00648</name>
</gene>
<dbReference type="InterPro" id="IPR022742">
    <property type="entry name" value="Hydrolase_4"/>
</dbReference>
<dbReference type="GO" id="GO:0016787">
    <property type="term" value="F:hydrolase activity"/>
    <property type="evidence" value="ECO:0007669"/>
    <property type="project" value="UniProtKB-KW"/>
</dbReference>
<evidence type="ECO:0000259" key="1">
    <source>
        <dbReference type="Pfam" id="PF12146"/>
    </source>
</evidence>
<evidence type="ECO:0000313" key="3">
    <source>
        <dbReference type="Proteomes" id="UP000184206"/>
    </source>
</evidence>
<keyword evidence="3" id="KW-1185">Reference proteome</keyword>
<protein>
    <submittedName>
        <fullName evidence="2">Lysophospholipase, alpha-beta hydrolase superfamily</fullName>
    </submittedName>
</protein>
<accession>A0A1M7C0R6</accession>
<dbReference type="Proteomes" id="UP000184206">
    <property type="component" value="Unassembled WGS sequence"/>
</dbReference>
<dbReference type="AlphaFoldDB" id="A0A1M7C0R6"/>
<dbReference type="PANTHER" id="PTHR11614">
    <property type="entry name" value="PHOSPHOLIPASE-RELATED"/>
    <property type="match status" value="1"/>
</dbReference>
<dbReference type="Pfam" id="PF12146">
    <property type="entry name" value="Hydrolase_4"/>
    <property type="match status" value="1"/>
</dbReference>
<dbReference type="InterPro" id="IPR029058">
    <property type="entry name" value="AB_hydrolase_fold"/>
</dbReference>
<dbReference type="RefSeq" id="WP_072708204.1">
    <property type="nucleotide sequence ID" value="NZ_FRCF01000002.1"/>
</dbReference>